<organism evidence="1 2">
    <name type="scientific">Didymella exigua CBS 183.55</name>
    <dbReference type="NCBI Taxonomy" id="1150837"/>
    <lineage>
        <taxon>Eukaryota</taxon>
        <taxon>Fungi</taxon>
        <taxon>Dikarya</taxon>
        <taxon>Ascomycota</taxon>
        <taxon>Pezizomycotina</taxon>
        <taxon>Dothideomycetes</taxon>
        <taxon>Pleosporomycetidae</taxon>
        <taxon>Pleosporales</taxon>
        <taxon>Pleosporineae</taxon>
        <taxon>Didymellaceae</taxon>
        <taxon>Didymella</taxon>
    </lineage>
</organism>
<dbReference type="RefSeq" id="XP_033444588.1">
    <property type="nucleotide sequence ID" value="XM_033593863.1"/>
</dbReference>
<evidence type="ECO:0000313" key="2">
    <source>
        <dbReference type="Proteomes" id="UP000800082"/>
    </source>
</evidence>
<sequence>MLQECLQGLWAVNASAGHRTDPSLIAYHCQVEHWLGRVRTKYGATAFAGVIILNGNLGLCCICNSLRQCDAIEAGLHALQCPNTLDVRIRLKEKDKLLPKLIEWVFQDAQYVRWQNSEDVSLL</sequence>
<dbReference type="GeneID" id="54351531"/>
<gene>
    <name evidence="1" type="ORF">M421DRAFT_424759</name>
</gene>
<dbReference type="Proteomes" id="UP000800082">
    <property type="component" value="Unassembled WGS sequence"/>
</dbReference>
<proteinExistence type="predicted"/>
<keyword evidence="2" id="KW-1185">Reference proteome</keyword>
<dbReference type="OrthoDB" id="674604at2759"/>
<name>A0A6A5R818_9PLEO</name>
<protein>
    <submittedName>
        <fullName evidence="1">Uncharacterized protein</fullName>
    </submittedName>
</protein>
<dbReference type="EMBL" id="ML978994">
    <property type="protein sequence ID" value="KAF1924335.1"/>
    <property type="molecule type" value="Genomic_DNA"/>
</dbReference>
<evidence type="ECO:0000313" key="1">
    <source>
        <dbReference type="EMBL" id="KAF1924335.1"/>
    </source>
</evidence>
<reference evidence="1" key="1">
    <citation type="journal article" date="2020" name="Stud. Mycol.">
        <title>101 Dothideomycetes genomes: a test case for predicting lifestyles and emergence of pathogens.</title>
        <authorList>
            <person name="Haridas S."/>
            <person name="Albert R."/>
            <person name="Binder M."/>
            <person name="Bloem J."/>
            <person name="Labutti K."/>
            <person name="Salamov A."/>
            <person name="Andreopoulos B."/>
            <person name="Baker S."/>
            <person name="Barry K."/>
            <person name="Bills G."/>
            <person name="Bluhm B."/>
            <person name="Cannon C."/>
            <person name="Castanera R."/>
            <person name="Culley D."/>
            <person name="Daum C."/>
            <person name="Ezra D."/>
            <person name="Gonzalez J."/>
            <person name="Henrissat B."/>
            <person name="Kuo A."/>
            <person name="Liang C."/>
            <person name="Lipzen A."/>
            <person name="Lutzoni F."/>
            <person name="Magnuson J."/>
            <person name="Mondo S."/>
            <person name="Nolan M."/>
            <person name="Ohm R."/>
            <person name="Pangilinan J."/>
            <person name="Park H.-J."/>
            <person name="Ramirez L."/>
            <person name="Alfaro M."/>
            <person name="Sun H."/>
            <person name="Tritt A."/>
            <person name="Yoshinaga Y."/>
            <person name="Zwiers L.-H."/>
            <person name="Turgeon B."/>
            <person name="Goodwin S."/>
            <person name="Spatafora J."/>
            <person name="Crous P."/>
            <person name="Grigoriev I."/>
        </authorList>
    </citation>
    <scope>NUCLEOTIDE SEQUENCE</scope>
    <source>
        <strain evidence="1">CBS 183.55</strain>
    </source>
</reference>
<dbReference type="AlphaFoldDB" id="A0A6A5R818"/>
<accession>A0A6A5R818</accession>